<keyword evidence="6" id="KW-0234">DNA repair</keyword>
<dbReference type="PANTHER" id="PTHR31290:SF5">
    <property type="entry name" value="UV-DAMAGE ENDONUCLEASE"/>
    <property type="match status" value="1"/>
</dbReference>
<dbReference type="PANTHER" id="PTHR31290">
    <property type="entry name" value="UV-DAMAGE ENDONUCLEASE"/>
    <property type="match status" value="1"/>
</dbReference>
<dbReference type="Proteomes" id="UP001203665">
    <property type="component" value="Unassembled WGS sequence"/>
</dbReference>
<dbReference type="InterPro" id="IPR036237">
    <property type="entry name" value="Xyl_isomerase-like_sf"/>
</dbReference>
<dbReference type="EMBL" id="JAMQJY010000001">
    <property type="protein sequence ID" value="MCM2674619.1"/>
    <property type="molecule type" value="Genomic_DNA"/>
</dbReference>
<dbReference type="NCBIfam" id="TIGR00629">
    <property type="entry name" value="uvde"/>
    <property type="match status" value="1"/>
</dbReference>
<reference evidence="7" key="1">
    <citation type="submission" date="2022-06" db="EMBL/GenBank/DDBJ databases">
        <title>Alkalicoccobacillus porphyridii sp. nov., isolated from a marine red alga, Porphyridium purpureum and reclassification of Shouchella plakortidis and Shouchella gibsonii as Alkalicoccobacillus plakortidis comb. nov. and Alkalicoccobacillus gibsonii comb. nov.</title>
        <authorList>
            <person name="Kim K.H."/>
            <person name="Lee J.K."/>
            <person name="Han D.M."/>
            <person name="Baek J.H."/>
            <person name="Jeon C.O."/>
        </authorList>
    </citation>
    <scope>NUCLEOTIDE SEQUENCE</scope>
    <source>
        <strain evidence="7">DSM 19153</strain>
    </source>
</reference>
<organism evidence="7 8">
    <name type="scientific">Alkalicoccobacillus plakortidis</name>
    <dbReference type="NCBI Taxonomy" id="444060"/>
    <lineage>
        <taxon>Bacteria</taxon>
        <taxon>Bacillati</taxon>
        <taxon>Bacillota</taxon>
        <taxon>Bacilli</taxon>
        <taxon>Bacillales</taxon>
        <taxon>Bacillaceae</taxon>
        <taxon>Alkalicoccobacillus</taxon>
    </lineage>
</organism>
<dbReference type="SUPFAM" id="SSF51658">
    <property type="entry name" value="Xylose isomerase-like"/>
    <property type="match status" value="1"/>
</dbReference>
<evidence type="ECO:0000256" key="2">
    <source>
        <dbReference type="ARBA" id="ARBA00022759"/>
    </source>
</evidence>
<evidence type="ECO:0000313" key="8">
    <source>
        <dbReference type="Proteomes" id="UP001203665"/>
    </source>
</evidence>
<keyword evidence="8" id="KW-1185">Reference proteome</keyword>
<keyword evidence="3" id="KW-0227">DNA damage</keyword>
<keyword evidence="2 7" id="KW-0255">Endonuclease</keyword>
<dbReference type="Gene3D" id="3.20.20.150">
    <property type="entry name" value="Divalent-metal-dependent TIM barrel enzymes"/>
    <property type="match status" value="1"/>
</dbReference>
<comment type="caution">
    <text evidence="7">The sequence shown here is derived from an EMBL/GenBank/DDBJ whole genome shotgun (WGS) entry which is preliminary data.</text>
</comment>
<protein>
    <submittedName>
        <fullName evidence="7">UV DNA damage repair endonuclease UvsE</fullName>
    </submittedName>
</protein>
<evidence type="ECO:0000256" key="4">
    <source>
        <dbReference type="ARBA" id="ARBA00022769"/>
    </source>
</evidence>
<dbReference type="GO" id="GO:0004519">
    <property type="term" value="F:endonuclease activity"/>
    <property type="evidence" value="ECO:0007669"/>
    <property type="project" value="UniProtKB-KW"/>
</dbReference>
<evidence type="ECO:0000256" key="1">
    <source>
        <dbReference type="ARBA" id="ARBA00022722"/>
    </source>
</evidence>
<gene>
    <name evidence="7" type="primary">uvsE</name>
    <name evidence="7" type="ORF">NDM98_03240</name>
</gene>
<sequence>MRLGYPCQNLTLPTVFKTCRLKTMQENGMGVIKELTLHNINQLKRVLEWNVENDIFFFRISSDMIPFATHAEMTWNWQEDKEVLKELHEIRDLQSKWNMRLSMHPGQYTVLNSPREHVVGNAIKDLHYHYDFMKAVGGTDIILHTGGAYGDKEKAKAAFIQVFEKLPVPIQGMIRLENDDKVFHTQDVLEIFEKCGVTVCFDIHHEMCFKRTEEELTELFYRVNKTWKNSGQIPKVHISSGKRSESDPAHADYIRLEDFKRLQSVIQEIDVDCMLEAKSKELALQSLREQL</sequence>
<dbReference type="RefSeq" id="WP_251604581.1">
    <property type="nucleotide sequence ID" value="NZ_JAMQJY010000001.1"/>
</dbReference>
<dbReference type="Pfam" id="PF03851">
    <property type="entry name" value="UvdE"/>
    <property type="match status" value="1"/>
</dbReference>
<dbReference type="InterPro" id="IPR004601">
    <property type="entry name" value="UvdE"/>
</dbReference>
<proteinExistence type="predicted"/>
<evidence type="ECO:0000256" key="3">
    <source>
        <dbReference type="ARBA" id="ARBA00022763"/>
    </source>
</evidence>
<name>A0ABT0XFI2_9BACI</name>
<evidence type="ECO:0000256" key="5">
    <source>
        <dbReference type="ARBA" id="ARBA00022801"/>
    </source>
</evidence>
<evidence type="ECO:0000313" key="7">
    <source>
        <dbReference type="EMBL" id="MCM2674619.1"/>
    </source>
</evidence>
<keyword evidence="1" id="KW-0540">Nuclease</keyword>
<keyword evidence="5" id="KW-0378">Hydrolase</keyword>
<accession>A0ABT0XFI2</accession>
<evidence type="ECO:0000256" key="6">
    <source>
        <dbReference type="ARBA" id="ARBA00023204"/>
    </source>
</evidence>
<keyword evidence="4" id="KW-0228">DNA excision</keyword>